<dbReference type="PANTHER" id="PTHR48206:SF1">
    <property type="entry name" value="CHLOROPLAST SENSOR KINASE, CHLOROPLASTIC"/>
    <property type="match status" value="1"/>
</dbReference>
<keyword evidence="2" id="KW-0418">Kinase</keyword>
<evidence type="ECO:0000256" key="1">
    <source>
        <dbReference type="SAM" id="MobiDB-lite"/>
    </source>
</evidence>
<organism evidence="2 3">
    <name type="scientific">Vitis vinifera</name>
    <name type="common">Grape</name>
    <dbReference type="NCBI Taxonomy" id="29760"/>
    <lineage>
        <taxon>Eukaryota</taxon>
        <taxon>Viridiplantae</taxon>
        <taxon>Streptophyta</taxon>
        <taxon>Embryophyta</taxon>
        <taxon>Tracheophyta</taxon>
        <taxon>Spermatophyta</taxon>
        <taxon>Magnoliopsida</taxon>
        <taxon>eudicotyledons</taxon>
        <taxon>Gunneridae</taxon>
        <taxon>Pentapetalae</taxon>
        <taxon>rosids</taxon>
        <taxon>Vitales</taxon>
        <taxon>Vitaceae</taxon>
        <taxon>Viteae</taxon>
        <taxon>Vitis</taxon>
    </lineage>
</organism>
<comment type="caution">
    <text evidence="2">The sequence shown here is derived from an EMBL/GenBank/DDBJ whole genome shotgun (WGS) entry which is preliminary data.</text>
</comment>
<dbReference type="PANTHER" id="PTHR48206">
    <property type="entry name" value="CHLOROPLAST SENSOR KINASE, CHLOROPLASTIC"/>
    <property type="match status" value="1"/>
</dbReference>
<keyword evidence="2" id="KW-0808">Transferase</keyword>
<dbReference type="Proteomes" id="UP000288805">
    <property type="component" value="Unassembled WGS sequence"/>
</dbReference>
<reference evidence="2 3" key="1">
    <citation type="journal article" date="2018" name="PLoS Genet.">
        <title>Population sequencing reveals clonal diversity and ancestral inbreeding in the grapevine cultivar Chardonnay.</title>
        <authorList>
            <person name="Roach M.J."/>
            <person name="Johnson D.L."/>
            <person name="Bohlmann J."/>
            <person name="van Vuuren H.J."/>
            <person name="Jones S.J."/>
            <person name="Pretorius I.S."/>
            <person name="Schmidt S.A."/>
            <person name="Borneman A.R."/>
        </authorList>
    </citation>
    <scope>NUCLEOTIDE SEQUENCE [LARGE SCALE GENOMIC DNA]</scope>
    <source>
        <strain evidence="3">cv. Chardonnay</strain>
        <tissue evidence="2">Leaf</tissue>
    </source>
</reference>
<gene>
    <name evidence="2" type="primary">CSK_0</name>
    <name evidence="2" type="ORF">CK203_018457</name>
</gene>
<dbReference type="CDD" id="cd00082">
    <property type="entry name" value="HisKA"/>
    <property type="match status" value="1"/>
</dbReference>
<feature type="region of interest" description="Disordered" evidence="1">
    <location>
        <begin position="55"/>
        <end position="80"/>
    </location>
</feature>
<dbReference type="GO" id="GO:0000155">
    <property type="term" value="F:phosphorelay sensor kinase activity"/>
    <property type="evidence" value="ECO:0007669"/>
    <property type="project" value="InterPro"/>
</dbReference>
<evidence type="ECO:0000313" key="2">
    <source>
        <dbReference type="EMBL" id="RVX04398.1"/>
    </source>
</evidence>
<accession>A0A438J619</accession>
<dbReference type="InterPro" id="IPR003661">
    <property type="entry name" value="HisK_dim/P_dom"/>
</dbReference>
<dbReference type="InterPro" id="IPR053334">
    <property type="entry name" value="Chloroplast_Sensor_Kinase"/>
</dbReference>
<dbReference type="AlphaFoldDB" id="A0A438J619"/>
<evidence type="ECO:0000313" key="3">
    <source>
        <dbReference type="Proteomes" id="UP000288805"/>
    </source>
</evidence>
<proteinExistence type="predicted"/>
<feature type="compositionally biased region" description="Low complexity" evidence="1">
    <location>
        <begin position="55"/>
        <end position="67"/>
    </location>
</feature>
<sequence>MLLSAVTPQTLVGNSGSNTTSSNCNLLVCPNNHKVHSFCRPNGFTQKPLILTNSSNSLANNTSQLQNPNSNSKTLRHDSLTDSDETEGAMVASASAVASAIRRASTSPVDFIQRIEKNQKNGLVLPSPDFQRLCLEQLDLFHRIVDPNALLSVYVRPAGSYVMDRLELRRVTFYPGVNGADIVILVGNFSIPTGFRVAEAALSNQQAEVIPECRAVVFPMVKHPFVVGFLVAELPMVEDERERHPALEEEGLKSYKFTEEQRLNAINISRSLAMAYVMDQEFSNVKHESSPIFAPYLLSYLLKAMLLQQSSWQNNVRMSDLVEQIRGPLSSIRTLSKMLSLHMKRSEIANDIVEDIVVQGDRMRDALQQLQDAVHLTKAQSLSL</sequence>
<protein>
    <submittedName>
        <fullName evidence="2">Chloroplast sensor kinase, chloroplastic</fullName>
    </submittedName>
</protein>
<name>A0A438J619_VITVI</name>
<dbReference type="EMBL" id="QGNW01000061">
    <property type="protein sequence ID" value="RVX04398.1"/>
    <property type="molecule type" value="Genomic_DNA"/>
</dbReference>